<evidence type="ECO:0000313" key="3">
    <source>
        <dbReference type="Proteomes" id="UP000656042"/>
    </source>
</evidence>
<dbReference type="SUPFAM" id="SSF55729">
    <property type="entry name" value="Acyl-CoA N-acyltransferases (Nat)"/>
    <property type="match status" value="1"/>
</dbReference>
<reference evidence="2" key="2">
    <citation type="submission" date="2020-09" db="EMBL/GenBank/DDBJ databases">
        <authorList>
            <person name="Sun Q."/>
            <person name="Zhou Y."/>
        </authorList>
    </citation>
    <scope>NUCLEOTIDE SEQUENCE</scope>
    <source>
        <strain evidence="2">CGMCC 4.7299</strain>
    </source>
</reference>
<dbReference type="Gene3D" id="3.40.630.30">
    <property type="match status" value="1"/>
</dbReference>
<accession>A0A8J3FL67</accession>
<dbReference type="GO" id="GO:0016747">
    <property type="term" value="F:acyltransferase activity, transferring groups other than amino-acyl groups"/>
    <property type="evidence" value="ECO:0007669"/>
    <property type="project" value="InterPro"/>
</dbReference>
<feature type="domain" description="N-acetyltransferase" evidence="1">
    <location>
        <begin position="1"/>
        <end position="197"/>
    </location>
</feature>
<dbReference type="RefSeq" id="WP_189077758.1">
    <property type="nucleotide sequence ID" value="NZ_BMMX01000001.1"/>
</dbReference>
<dbReference type="PANTHER" id="PTHR13170">
    <property type="entry name" value="O-GLCNACASE"/>
    <property type="match status" value="1"/>
</dbReference>
<dbReference type="CDD" id="cd04301">
    <property type="entry name" value="NAT_SF"/>
    <property type="match status" value="1"/>
</dbReference>
<dbReference type="PROSITE" id="PS51186">
    <property type="entry name" value="GNAT"/>
    <property type="match status" value="1"/>
</dbReference>
<dbReference type="InterPro" id="IPR051822">
    <property type="entry name" value="Glycosyl_Hydrolase_84"/>
</dbReference>
<name>A0A8J3FL67_9ACTN</name>
<organism evidence="2 3">
    <name type="scientific">Mangrovihabitans endophyticus</name>
    <dbReference type="NCBI Taxonomy" id="1751298"/>
    <lineage>
        <taxon>Bacteria</taxon>
        <taxon>Bacillati</taxon>
        <taxon>Actinomycetota</taxon>
        <taxon>Actinomycetes</taxon>
        <taxon>Micromonosporales</taxon>
        <taxon>Micromonosporaceae</taxon>
        <taxon>Mangrovihabitans</taxon>
    </lineage>
</organism>
<dbReference type="PANTHER" id="PTHR13170:SF16">
    <property type="entry name" value="PROTEIN O-GLCNACASE"/>
    <property type="match status" value="1"/>
</dbReference>
<dbReference type="AlphaFoldDB" id="A0A8J3FL67"/>
<evidence type="ECO:0000259" key="1">
    <source>
        <dbReference type="PROSITE" id="PS51186"/>
    </source>
</evidence>
<gene>
    <name evidence="2" type="ORF">GCM10012284_01550</name>
</gene>
<reference evidence="2" key="1">
    <citation type="journal article" date="2014" name="Int. J. Syst. Evol. Microbiol.">
        <title>Complete genome sequence of Corynebacterium casei LMG S-19264T (=DSM 44701T), isolated from a smear-ripened cheese.</title>
        <authorList>
            <consortium name="US DOE Joint Genome Institute (JGI-PGF)"/>
            <person name="Walter F."/>
            <person name="Albersmeier A."/>
            <person name="Kalinowski J."/>
            <person name="Ruckert C."/>
        </authorList>
    </citation>
    <scope>NUCLEOTIDE SEQUENCE</scope>
    <source>
        <strain evidence="2">CGMCC 4.7299</strain>
    </source>
</reference>
<dbReference type="InterPro" id="IPR000182">
    <property type="entry name" value="GNAT_dom"/>
</dbReference>
<dbReference type="InterPro" id="IPR016181">
    <property type="entry name" value="Acyl_CoA_acyltransferase"/>
</dbReference>
<protein>
    <submittedName>
        <fullName evidence="2">Acetyltransferase</fullName>
    </submittedName>
</protein>
<dbReference type="EMBL" id="BMMX01000001">
    <property type="protein sequence ID" value="GGK71481.1"/>
    <property type="molecule type" value="Genomic_DNA"/>
</dbReference>
<proteinExistence type="predicted"/>
<keyword evidence="3" id="KW-1185">Reference proteome</keyword>
<sequence length="199" mass="22212">MIRTYRPADLDTVYDICVRTADSGGDARGMYSDDRLMGDLFAAPYVTLEPERARILDDGDGTPVGYVVGTADSAGFARRYRDEWIPALRRPLPPDPPVTREHRMLWMHHHPERMAVPELADYPAHLHIDLLPPWQGRGLGRKLMASFLAGLHDAGVARVHLGMAPDNTGARTFYHRLGFTELPVGDSGVIYLGRDTRPL</sequence>
<dbReference type="Proteomes" id="UP000656042">
    <property type="component" value="Unassembled WGS sequence"/>
</dbReference>
<comment type="caution">
    <text evidence="2">The sequence shown here is derived from an EMBL/GenBank/DDBJ whole genome shotgun (WGS) entry which is preliminary data.</text>
</comment>
<dbReference type="Pfam" id="PF00583">
    <property type="entry name" value="Acetyltransf_1"/>
    <property type="match status" value="1"/>
</dbReference>
<evidence type="ECO:0000313" key="2">
    <source>
        <dbReference type="EMBL" id="GGK71481.1"/>
    </source>
</evidence>